<dbReference type="AlphaFoldDB" id="A0AAP2DFL9"/>
<comment type="similarity">
    <text evidence="1">In the C-terminal section; belongs to the trehalose phosphatase family.</text>
</comment>
<dbReference type="Pfam" id="PF02358">
    <property type="entry name" value="Trehalose_PPase"/>
    <property type="match status" value="1"/>
</dbReference>
<comment type="pathway">
    <text evidence="7">Glycan metabolism; glucosylglycerol biosynthesis.</text>
</comment>
<dbReference type="GO" id="GO:0003825">
    <property type="term" value="F:alpha,alpha-trehalose-phosphate synthase (UDP-forming) activity"/>
    <property type="evidence" value="ECO:0007669"/>
    <property type="project" value="TreeGrafter"/>
</dbReference>
<dbReference type="EC" id="2.4.1.213" evidence="8"/>
<dbReference type="InterPro" id="IPR003337">
    <property type="entry name" value="Trehalose_PPase"/>
</dbReference>
<gene>
    <name evidence="11" type="ORF">KK083_01090</name>
</gene>
<reference evidence="11 12" key="1">
    <citation type="submission" date="2021-05" db="EMBL/GenBank/DDBJ databases">
        <title>A Polyphasic approach of four new species of the genus Ohtaekwangia: Ohtaekwangia histidinii sp. nov., Ohtaekwangia cretensis sp. nov., Ohtaekwangia indiensis sp. nov., Ohtaekwangia reichenbachii sp. nov. from diverse environment.</title>
        <authorList>
            <person name="Octaviana S."/>
        </authorList>
    </citation>
    <scope>NUCLEOTIDE SEQUENCE [LARGE SCALE GENOMIC DNA]</scope>
    <source>
        <strain evidence="11 12">PWU4</strain>
    </source>
</reference>
<dbReference type="InterPro" id="IPR006379">
    <property type="entry name" value="HAD-SF_hydro_IIB"/>
</dbReference>
<dbReference type="SUPFAM" id="SSF56784">
    <property type="entry name" value="HAD-like"/>
    <property type="match status" value="1"/>
</dbReference>
<comment type="similarity">
    <text evidence="2">Belongs to the glycosyltransferase 20 family.</text>
</comment>
<evidence type="ECO:0000256" key="10">
    <source>
        <dbReference type="ARBA" id="ARBA00080497"/>
    </source>
</evidence>
<keyword evidence="12" id="KW-1185">Reference proteome</keyword>
<evidence type="ECO:0000256" key="4">
    <source>
        <dbReference type="ARBA" id="ARBA00022679"/>
    </source>
</evidence>
<dbReference type="GO" id="GO:0005829">
    <property type="term" value="C:cytosol"/>
    <property type="evidence" value="ECO:0007669"/>
    <property type="project" value="TreeGrafter"/>
</dbReference>
<dbReference type="Gene3D" id="3.30.70.1020">
    <property type="entry name" value="Trehalose-6-phosphate phosphatase related protein, domain 2"/>
    <property type="match status" value="1"/>
</dbReference>
<keyword evidence="3" id="KW-0328">Glycosyltransferase</keyword>
<dbReference type="NCBIfam" id="TIGR00685">
    <property type="entry name" value="T6PP"/>
    <property type="match status" value="1"/>
</dbReference>
<dbReference type="InterPro" id="IPR001830">
    <property type="entry name" value="Glyco_trans_20"/>
</dbReference>
<dbReference type="CDD" id="cd01627">
    <property type="entry name" value="HAD_TPP"/>
    <property type="match status" value="1"/>
</dbReference>
<evidence type="ECO:0000256" key="3">
    <source>
        <dbReference type="ARBA" id="ARBA00022676"/>
    </source>
</evidence>
<evidence type="ECO:0000256" key="1">
    <source>
        <dbReference type="ARBA" id="ARBA00006330"/>
    </source>
</evidence>
<dbReference type="Proteomes" id="UP001319200">
    <property type="component" value="Unassembled WGS sequence"/>
</dbReference>
<sequence length="732" mass="84624">MRLVIISNRLPVIVHGEMPNAGFERSIGGLVTGIDSYVKMIASGKTRFDDYLWIGWPGTDVDEKDQNRVRRHLLDEHKLLPVYLSAEIIQEYYYEFCNRTIWPLFHYFPDHVSHNFRSWQYYEEANAMFYATLQQCLRPDDVVWIHDYHLMLLPQMIRRGFPEVSVSFFLHIPFPTTDIFRHLSRAEQVGILEGLLGADVIGFHTYGYAHEFLQCILKVLKLKSDQHEIVLNDRKVKVDIFPMGIDYAGIRRLSLSKQCGSIRESIRQDFSGYKLILSVDRLDYTKGILNRLIAFEQLLEQFPEWREKVVLMMIVAPSRREIGAYQQIKRSIDEWVGRINGSYGTNKWVPVIYQYKQFNLTELCALYAASDVALVTPLRDGMNLIAKEFIASHTDKKGVLILSEMAGAINELVDAVAVNPYSTEEMVAALVRALTMSCEEQAFRNERMHLRLKKYSVVKWAHEIMEATINNKNNKPVRSTRLLGQEDEAWMVSHYKQARSRLFLFDYDGTLSPFVQRPDEAKPTGDLLALLQKIAGQQGNKVVIVSGRDRRTLSDWFTGCNISFSADFGAWINGNGSWEMLHRFDRDWKRSIKPILDRYVCKLPLSFVEEKECAIVWDHRMADPELSRLRINELAGELRLDSEFYSHLDVLRGENSFIVRNAGSDKGNAVAYWLEKEKYDFILAIGDDDADEELFKALPAEAYTLRVGEGSTRAKYYTPAQQYINHLLHKFA</sequence>
<dbReference type="GO" id="GO:0005992">
    <property type="term" value="P:trehalose biosynthetic process"/>
    <property type="evidence" value="ECO:0007669"/>
    <property type="project" value="InterPro"/>
</dbReference>
<evidence type="ECO:0000256" key="2">
    <source>
        <dbReference type="ARBA" id="ARBA00008799"/>
    </source>
</evidence>
<dbReference type="SUPFAM" id="SSF53756">
    <property type="entry name" value="UDP-Glycosyltransferase/glycogen phosphorylase"/>
    <property type="match status" value="1"/>
</dbReference>
<dbReference type="RefSeq" id="WP_254159500.1">
    <property type="nucleotide sequence ID" value="NZ_JAHESF010000001.1"/>
</dbReference>
<dbReference type="Gene3D" id="3.40.50.1000">
    <property type="entry name" value="HAD superfamily/HAD-like"/>
    <property type="match status" value="1"/>
</dbReference>
<evidence type="ECO:0000256" key="7">
    <source>
        <dbReference type="ARBA" id="ARBA00060702"/>
    </source>
</evidence>
<dbReference type="PANTHER" id="PTHR10788">
    <property type="entry name" value="TREHALOSE-6-PHOSPHATE SYNTHASE"/>
    <property type="match status" value="1"/>
</dbReference>
<evidence type="ECO:0000256" key="5">
    <source>
        <dbReference type="ARBA" id="ARBA00052754"/>
    </source>
</evidence>
<dbReference type="NCBIfam" id="TIGR01484">
    <property type="entry name" value="HAD-SF-IIB"/>
    <property type="match status" value="1"/>
</dbReference>
<proteinExistence type="inferred from homology"/>
<dbReference type="EMBL" id="JAHESF010000001">
    <property type="protein sequence ID" value="MBT1695450.1"/>
    <property type="molecule type" value="Genomic_DNA"/>
</dbReference>
<evidence type="ECO:0000313" key="12">
    <source>
        <dbReference type="Proteomes" id="UP001319200"/>
    </source>
</evidence>
<dbReference type="CDD" id="cd03788">
    <property type="entry name" value="GT20_TPS"/>
    <property type="match status" value="1"/>
</dbReference>
<protein>
    <recommendedName>
        <fullName evidence="9">Glucosylglycerol-phosphate synthase</fullName>
        <ecNumber evidence="8">2.4.1.213</ecNumber>
    </recommendedName>
    <alternativeName>
        <fullName evidence="10">Glucosyl-glycerol-phosphate synthase</fullName>
    </alternativeName>
</protein>
<dbReference type="NCBIfam" id="NF011071">
    <property type="entry name" value="PRK14501.1"/>
    <property type="match status" value="1"/>
</dbReference>
<dbReference type="Pfam" id="PF00982">
    <property type="entry name" value="Glyco_transf_20"/>
    <property type="match status" value="1"/>
</dbReference>
<evidence type="ECO:0000256" key="8">
    <source>
        <dbReference type="ARBA" id="ARBA00066821"/>
    </source>
</evidence>
<accession>A0AAP2DFL9</accession>
<organism evidence="11 12">
    <name type="scientific">Chryseosolibacter histidini</name>
    <dbReference type="NCBI Taxonomy" id="2782349"/>
    <lineage>
        <taxon>Bacteria</taxon>
        <taxon>Pseudomonadati</taxon>
        <taxon>Bacteroidota</taxon>
        <taxon>Cytophagia</taxon>
        <taxon>Cytophagales</taxon>
        <taxon>Chryseotaleaceae</taxon>
        <taxon>Chryseosolibacter</taxon>
    </lineage>
</organism>
<evidence type="ECO:0000256" key="6">
    <source>
        <dbReference type="ARBA" id="ARBA00055920"/>
    </source>
</evidence>
<dbReference type="FunFam" id="3.40.50.2000:FF:000010">
    <property type="entry name" value="Alpha,alpha-trehalose-phosphate synthase"/>
    <property type="match status" value="1"/>
</dbReference>
<dbReference type="InterPro" id="IPR023214">
    <property type="entry name" value="HAD_sf"/>
</dbReference>
<comment type="catalytic activity">
    <reaction evidence="5">
        <text>ADP-alpha-D-glucose + sn-glycerol 3-phosphate = 2-O-(alpha-D-glucopyranosyl)-sn-glycerol 3-phosphate + ADP + H(+)</text>
        <dbReference type="Rhea" id="RHEA:12881"/>
        <dbReference type="ChEBI" id="CHEBI:15378"/>
        <dbReference type="ChEBI" id="CHEBI:57498"/>
        <dbReference type="ChEBI" id="CHEBI:57597"/>
        <dbReference type="ChEBI" id="CHEBI:87089"/>
        <dbReference type="ChEBI" id="CHEBI:456216"/>
        <dbReference type="EC" id="2.4.1.213"/>
    </reaction>
</comment>
<dbReference type="InterPro" id="IPR036412">
    <property type="entry name" value="HAD-like_sf"/>
</dbReference>
<evidence type="ECO:0000313" key="11">
    <source>
        <dbReference type="EMBL" id="MBT1695450.1"/>
    </source>
</evidence>
<dbReference type="Gene3D" id="3.40.50.2000">
    <property type="entry name" value="Glycogen Phosphorylase B"/>
    <property type="match status" value="2"/>
</dbReference>
<dbReference type="GO" id="GO:0004805">
    <property type="term" value="F:trehalose-phosphatase activity"/>
    <property type="evidence" value="ECO:0007669"/>
    <property type="project" value="TreeGrafter"/>
</dbReference>
<dbReference type="GO" id="GO:0033828">
    <property type="term" value="F:glucosylglycerol-phosphate synthase activity"/>
    <property type="evidence" value="ECO:0007669"/>
    <property type="project" value="UniProtKB-EC"/>
</dbReference>
<dbReference type="PANTHER" id="PTHR10788:SF106">
    <property type="entry name" value="BCDNA.GH08860"/>
    <property type="match status" value="1"/>
</dbReference>
<comment type="function">
    <text evidence="6">Involved in salt tolerance by producing GG-phosphate from ADP-glucose and glycerol-3-phosphate (G3P), an intermediate in the synthesis of the osmolyte glucosylglycerol (GG).</text>
</comment>
<name>A0AAP2DFL9_9BACT</name>
<evidence type="ECO:0000256" key="9">
    <source>
        <dbReference type="ARBA" id="ARBA00069974"/>
    </source>
</evidence>
<comment type="caution">
    <text evidence="11">The sequence shown here is derived from an EMBL/GenBank/DDBJ whole genome shotgun (WGS) entry which is preliminary data.</text>
</comment>
<keyword evidence="4" id="KW-0808">Transferase</keyword>